<accession>A0ABP1P9W9</accession>
<dbReference type="InterPro" id="IPR026142">
    <property type="entry name" value="Pro_pase_1_reg_su_36"/>
</dbReference>
<reference evidence="2 3" key="1">
    <citation type="submission" date="2024-08" db="EMBL/GenBank/DDBJ databases">
        <authorList>
            <person name="Will J Nash"/>
            <person name="Angela Man"/>
            <person name="Seanna McTaggart"/>
            <person name="Kendall Baker"/>
            <person name="Tom Barker"/>
            <person name="Leah Catchpole"/>
            <person name="Alex Durrant"/>
            <person name="Karim Gharbi"/>
            <person name="Naomi Irish"/>
            <person name="Gemy Kaithakottil"/>
            <person name="Debby Ku"/>
            <person name="Aaliyah Providence"/>
            <person name="Felix Shaw"/>
            <person name="David Swarbreck"/>
            <person name="Chris Watkins"/>
            <person name="Ann M. McCartney"/>
            <person name="Giulio Formenti"/>
            <person name="Alice Mouton"/>
            <person name="Noel Vella"/>
            <person name="Bjorn M von Reumont"/>
            <person name="Adriana Vella"/>
            <person name="Wilfried Haerty"/>
        </authorList>
    </citation>
    <scope>NUCLEOTIDE SEQUENCE [LARGE SCALE GENOMIC DNA]</scope>
</reference>
<feature type="region of interest" description="Disordered" evidence="1">
    <location>
        <begin position="369"/>
        <end position="388"/>
    </location>
</feature>
<keyword evidence="3" id="KW-1185">Reference proteome</keyword>
<dbReference type="Proteomes" id="UP001642520">
    <property type="component" value="Unassembled WGS sequence"/>
</dbReference>
<dbReference type="PANTHER" id="PTHR21055">
    <property type="entry name" value="PROTEIN PHOSPHATASE 1 REGULATORY SUBUNIT 36"/>
    <property type="match status" value="1"/>
</dbReference>
<dbReference type="Pfam" id="PF14895">
    <property type="entry name" value="PPPI_inhib"/>
    <property type="match status" value="1"/>
</dbReference>
<name>A0ABP1P9W9_XYLVO</name>
<evidence type="ECO:0008006" key="4">
    <source>
        <dbReference type="Google" id="ProtNLM"/>
    </source>
</evidence>
<evidence type="ECO:0000313" key="2">
    <source>
        <dbReference type="EMBL" id="CAL7950034.1"/>
    </source>
</evidence>
<evidence type="ECO:0000313" key="3">
    <source>
        <dbReference type="Proteomes" id="UP001642520"/>
    </source>
</evidence>
<sequence length="448" mass="53292">MEERYFIWDEISDGIVLLGTQKAEDEHIKKIKQTTDSVQHSKIYCPHAYLILNFNETLSQREKLRFRKYYLRKVAPNEPDVIILQDIKDLVMFLLVSPISPQFVNFFHLPIIDRFLRAAILYFQFYVLTWEELMKERAATMKKAPNPLAQGYRYRYAEEMQNLRCILGREYADLIVACQDTIQYHHMTSGKKGSQSLTQSQGEKDLRMFEVLICMTQRIVWIALQRKHFSLIEIELHRLFRTEAYNISERHSMGHIQHMLSDDIQVLQGIKRQEKRKLLRNSPLIEDLIYSDCDYRLLSLGVDQEDNASDERILYLQHALIMEEHKLSELEIKVGILGENRINYDIMLMPIEEEVEDMIQMSEKRKYERKSTKTTLDEDTQVPTTSRRLPPFQTKVDLTRDFPMKTFDILPRGYKTAREEARKKWFVREIKRQGRKEEDTYSIATMLD</sequence>
<dbReference type="EMBL" id="CAXAJV020001300">
    <property type="protein sequence ID" value="CAL7950034.1"/>
    <property type="molecule type" value="Genomic_DNA"/>
</dbReference>
<dbReference type="PANTHER" id="PTHR21055:SF3">
    <property type="entry name" value="PROTEIN PHOSPHATASE 1 REGULATORY SUBUNIT 36"/>
    <property type="match status" value="1"/>
</dbReference>
<gene>
    <name evidence="2" type="ORF">XYLVIOL_LOCUS9726</name>
</gene>
<organism evidence="2 3">
    <name type="scientific">Xylocopa violacea</name>
    <name type="common">Violet carpenter bee</name>
    <name type="synonym">Apis violacea</name>
    <dbReference type="NCBI Taxonomy" id="135666"/>
    <lineage>
        <taxon>Eukaryota</taxon>
        <taxon>Metazoa</taxon>
        <taxon>Ecdysozoa</taxon>
        <taxon>Arthropoda</taxon>
        <taxon>Hexapoda</taxon>
        <taxon>Insecta</taxon>
        <taxon>Pterygota</taxon>
        <taxon>Neoptera</taxon>
        <taxon>Endopterygota</taxon>
        <taxon>Hymenoptera</taxon>
        <taxon>Apocrita</taxon>
        <taxon>Aculeata</taxon>
        <taxon>Apoidea</taxon>
        <taxon>Anthophila</taxon>
        <taxon>Apidae</taxon>
        <taxon>Xylocopa</taxon>
        <taxon>Xylocopa</taxon>
    </lineage>
</organism>
<comment type="caution">
    <text evidence="2">The sequence shown here is derived from an EMBL/GenBank/DDBJ whole genome shotgun (WGS) entry which is preliminary data.</text>
</comment>
<evidence type="ECO:0000256" key="1">
    <source>
        <dbReference type="SAM" id="MobiDB-lite"/>
    </source>
</evidence>
<proteinExistence type="predicted"/>
<protein>
    <recommendedName>
        <fullName evidence="4">Protein phosphatase 1 regulatory subunit 36</fullName>
    </recommendedName>
</protein>